<keyword evidence="1" id="KW-1133">Transmembrane helix</keyword>
<dbReference type="OrthoDB" id="8454998at2"/>
<proteinExistence type="predicted"/>
<keyword evidence="1" id="KW-0812">Transmembrane</keyword>
<name>J1JWQ9_9HYPH</name>
<feature type="transmembrane region" description="Helical" evidence="1">
    <location>
        <begin position="7"/>
        <end position="29"/>
    </location>
</feature>
<evidence type="ECO:0000256" key="1">
    <source>
        <dbReference type="SAM" id="Phobius"/>
    </source>
</evidence>
<keyword evidence="3" id="KW-1185">Reference proteome</keyword>
<evidence type="ECO:0008006" key="4">
    <source>
        <dbReference type="Google" id="ProtNLM"/>
    </source>
</evidence>
<dbReference type="eggNOG" id="ENOG5032Y74">
    <property type="taxonomic scope" value="Bacteria"/>
</dbReference>
<dbReference type="PATRIC" id="fig|1094558.3.peg.2119"/>
<dbReference type="Proteomes" id="UP000008952">
    <property type="component" value="Unassembled WGS sequence"/>
</dbReference>
<dbReference type="STRING" id="1094558.ME5_01968"/>
<evidence type="ECO:0000313" key="2">
    <source>
        <dbReference type="EMBL" id="EJF89417.1"/>
    </source>
</evidence>
<feature type="transmembrane region" description="Helical" evidence="1">
    <location>
        <begin position="41"/>
        <end position="65"/>
    </location>
</feature>
<protein>
    <recommendedName>
        <fullName evidence="4">DUF4064 domain-containing protein</fullName>
    </recommendedName>
</protein>
<gene>
    <name evidence="2" type="ORF">ME5_01968</name>
</gene>
<accession>J1JWQ9</accession>
<organism evidence="2 3">
    <name type="scientific">Bartonella tamiae Th239</name>
    <dbReference type="NCBI Taxonomy" id="1094558"/>
    <lineage>
        <taxon>Bacteria</taxon>
        <taxon>Pseudomonadati</taxon>
        <taxon>Pseudomonadota</taxon>
        <taxon>Alphaproteobacteria</taxon>
        <taxon>Hyphomicrobiales</taxon>
        <taxon>Bartonellaceae</taxon>
        <taxon>Bartonella</taxon>
    </lineage>
</organism>
<reference evidence="2 3" key="1">
    <citation type="submission" date="2012-03" db="EMBL/GenBank/DDBJ databases">
        <title>The Genome Sequence of Bartonella tamiae Th239.</title>
        <authorList>
            <consortium name="The Broad Institute Genome Sequencing Platform"/>
            <consortium name="The Broad Institute Genome Sequencing Center for Infectious Disease"/>
            <person name="Feldgarden M."/>
            <person name="Kirby J."/>
            <person name="Kosoy M."/>
            <person name="Birtles R."/>
            <person name="Probert W.S."/>
            <person name="Chiaraviglio L."/>
            <person name="Young S.K."/>
            <person name="Zeng Q."/>
            <person name="Gargeya S."/>
            <person name="Fitzgerald M."/>
            <person name="Haas B."/>
            <person name="Abouelleil A."/>
            <person name="Alvarado L."/>
            <person name="Arachchi H.M."/>
            <person name="Berlin A."/>
            <person name="Chapman S.B."/>
            <person name="Gearin G."/>
            <person name="Goldberg J."/>
            <person name="Griggs A."/>
            <person name="Gujja S."/>
            <person name="Hansen M."/>
            <person name="Heiman D."/>
            <person name="Howarth C."/>
            <person name="Larimer J."/>
            <person name="Lui A."/>
            <person name="MacDonald P.J.P."/>
            <person name="McCowen C."/>
            <person name="Montmayeur A."/>
            <person name="Murphy C."/>
            <person name="Neiman D."/>
            <person name="Pearson M."/>
            <person name="Priest M."/>
            <person name="Roberts A."/>
            <person name="Saif S."/>
            <person name="Shea T."/>
            <person name="Sisk P."/>
            <person name="Stolte C."/>
            <person name="Sykes S."/>
            <person name="Wortman J."/>
            <person name="Nusbaum C."/>
            <person name="Birren B."/>
        </authorList>
    </citation>
    <scope>NUCLEOTIDE SEQUENCE [LARGE SCALE GENOMIC DNA]</scope>
    <source>
        <strain evidence="2 3">Th239</strain>
    </source>
</reference>
<sequence length="117" mass="11540">MKIAGGIIGIIAGIFGFLAAITTLFIGGIGSASEAEGADMVIGLGWGGILFSFLCIIFAAVAIAAKGKVPGILLILSSLLGAFLGGTLVAICMVLALIGGIMALFGNKKQVATTVQG</sequence>
<evidence type="ECO:0000313" key="3">
    <source>
        <dbReference type="Proteomes" id="UP000008952"/>
    </source>
</evidence>
<feature type="transmembrane region" description="Helical" evidence="1">
    <location>
        <begin position="72"/>
        <end position="105"/>
    </location>
</feature>
<dbReference type="HOGENOM" id="CLU_134233_1_0_5"/>
<comment type="caution">
    <text evidence="2">The sequence shown here is derived from an EMBL/GenBank/DDBJ whole genome shotgun (WGS) entry which is preliminary data.</text>
</comment>
<dbReference type="EMBL" id="AIMB01000008">
    <property type="protein sequence ID" value="EJF89417.1"/>
    <property type="molecule type" value="Genomic_DNA"/>
</dbReference>
<dbReference type="AlphaFoldDB" id="J1JWQ9"/>
<keyword evidence="1" id="KW-0472">Membrane</keyword>